<protein>
    <submittedName>
        <fullName evidence="10">Thrombospondin type 1 domain-containing protein,putative</fullName>
    </submittedName>
</protein>
<feature type="compositionally biased region" description="Basic and acidic residues" evidence="5">
    <location>
        <begin position="3123"/>
        <end position="3132"/>
    </location>
</feature>
<feature type="region of interest" description="Disordered" evidence="5">
    <location>
        <begin position="4324"/>
        <end position="4390"/>
    </location>
</feature>
<dbReference type="SMART" id="SM00004">
    <property type="entry name" value="NL"/>
    <property type="match status" value="4"/>
</dbReference>
<feature type="compositionally biased region" description="Low complexity" evidence="5">
    <location>
        <begin position="3196"/>
        <end position="3210"/>
    </location>
</feature>
<reference evidence="10" key="1">
    <citation type="journal article" date="2015" name="PLoS ONE">
        <title>Comprehensive Evaluation of Toxoplasma gondii VEG and Neospora caninum LIV Genomes with Tachyzoite Stage Transcriptome and Proteome Defines Novel Transcript Features.</title>
        <authorList>
            <person name="Ramaprasad A."/>
            <person name="Mourier T."/>
            <person name="Naeem R."/>
            <person name="Malas T.B."/>
            <person name="Moussa E."/>
            <person name="Panigrahi A."/>
            <person name="Vermont S.J."/>
            <person name="Otto T.D."/>
            <person name="Wastling J."/>
            <person name="Pain A."/>
        </authorList>
    </citation>
    <scope>NUCLEOTIDE SEQUENCE</scope>
    <source>
        <strain evidence="10">Liverpool</strain>
    </source>
</reference>
<feature type="region of interest" description="Disordered" evidence="5">
    <location>
        <begin position="357"/>
        <end position="379"/>
    </location>
</feature>
<dbReference type="Gene3D" id="4.10.470.20">
    <property type="match status" value="2"/>
</dbReference>
<feature type="compositionally biased region" description="Basic and acidic residues" evidence="5">
    <location>
        <begin position="1055"/>
        <end position="1064"/>
    </location>
</feature>
<dbReference type="FunFam" id="2.20.100.10:FF:000019">
    <property type="entry name" value="Thrombospondin type 1 domain containing 7A"/>
    <property type="match status" value="2"/>
</dbReference>
<keyword evidence="3" id="KW-1015">Disulfide bond</keyword>
<dbReference type="SUPFAM" id="SSF57535">
    <property type="entry name" value="Complement control module/SCR domain"/>
    <property type="match status" value="1"/>
</dbReference>
<evidence type="ECO:0000256" key="2">
    <source>
        <dbReference type="ARBA" id="ARBA00022737"/>
    </source>
</evidence>
<feature type="region of interest" description="Disordered" evidence="5">
    <location>
        <begin position="4480"/>
        <end position="4625"/>
    </location>
</feature>
<keyword evidence="6" id="KW-0812">Transmembrane</keyword>
<feature type="region of interest" description="Disordered" evidence="5">
    <location>
        <begin position="3814"/>
        <end position="3842"/>
    </location>
</feature>
<keyword evidence="1 7" id="KW-0732">Signal</keyword>
<feature type="domain" description="LNR" evidence="8">
    <location>
        <begin position="1368"/>
        <end position="1413"/>
    </location>
</feature>
<evidence type="ECO:0000259" key="8">
    <source>
        <dbReference type="SMART" id="SM00004"/>
    </source>
</evidence>
<dbReference type="Gene3D" id="3.30.300.320">
    <property type="match status" value="1"/>
</dbReference>
<dbReference type="SMART" id="SM00209">
    <property type="entry name" value="TSP1"/>
    <property type="match status" value="17"/>
</dbReference>
<feature type="compositionally biased region" description="Basic and acidic residues" evidence="5">
    <location>
        <begin position="3071"/>
        <end position="3082"/>
    </location>
</feature>
<evidence type="ECO:0000256" key="6">
    <source>
        <dbReference type="SAM" id="Phobius"/>
    </source>
</evidence>
<dbReference type="InterPro" id="IPR000800">
    <property type="entry name" value="Notch_dom"/>
</dbReference>
<feature type="region of interest" description="Disordered" evidence="5">
    <location>
        <begin position="1055"/>
        <end position="1112"/>
    </location>
</feature>
<feature type="compositionally biased region" description="Basic and acidic residues" evidence="5">
    <location>
        <begin position="4524"/>
        <end position="4548"/>
    </location>
</feature>
<dbReference type="GO" id="GO:0005886">
    <property type="term" value="C:plasma membrane"/>
    <property type="evidence" value="ECO:0007669"/>
    <property type="project" value="TreeGrafter"/>
</dbReference>
<feature type="region of interest" description="Disordered" evidence="5">
    <location>
        <begin position="1826"/>
        <end position="1874"/>
    </location>
</feature>
<feature type="compositionally biased region" description="Low complexity" evidence="5">
    <location>
        <begin position="3262"/>
        <end position="3275"/>
    </location>
</feature>
<feature type="domain" description="Sushi" evidence="9">
    <location>
        <begin position="4039"/>
        <end position="4093"/>
    </location>
</feature>
<feature type="transmembrane region" description="Helical" evidence="6">
    <location>
        <begin position="4120"/>
        <end position="4142"/>
    </location>
</feature>
<name>A0A0F7UH06_NEOCL</name>
<gene>
    <name evidence="10" type="ORF">BN1204_048990</name>
</gene>
<feature type="region of interest" description="Disordered" evidence="5">
    <location>
        <begin position="113"/>
        <end position="139"/>
    </location>
</feature>
<feature type="domain" description="LNR" evidence="8">
    <location>
        <begin position="295"/>
        <end position="336"/>
    </location>
</feature>
<dbReference type="EMBL" id="LN714485">
    <property type="protein sequence ID" value="CEL69183.1"/>
    <property type="molecule type" value="Genomic_DNA"/>
</dbReference>
<feature type="compositionally biased region" description="Basic and acidic residues" evidence="5">
    <location>
        <begin position="360"/>
        <end position="369"/>
    </location>
</feature>
<feature type="compositionally biased region" description="Basic and acidic residues" evidence="5">
    <location>
        <begin position="1614"/>
        <end position="1623"/>
    </location>
</feature>
<feature type="region of interest" description="Disordered" evidence="5">
    <location>
        <begin position="3262"/>
        <end position="3345"/>
    </location>
</feature>
<feature type="domain" description="LNR" evidence="8">
    <location>
        <begin position="1782"/>
        <end position="1816"/>
    </location>
</feature>
<feature type="compositionally biased region" description="Basic and acidic residues" evidence="5">
    <location>
        <begin position="3816"/>
        <end position="3825"/>
    </location>
</feature>
<dbReference type="SUPFAM" id="SSF82895">
    <property type="entry name" value="TSP-1 type 1 repeat"/>
    <property type="match status" value="14"/>
</dbReference>
<feature type="compositionally biased region" description="Low complexity" evidence="5">
    <location>
        <begin position="3288"/>
        <end position="3343"/>
    </location>
</feature>
<feature type="domain" description="Sushi" evidence="9">
    <location>
        <begin position="2504"/>
        <end position="2563"/>
    </location>
</feature>
<dbReference type="InterPro" id="IPR000884">
    <property type="entry name" value="TSP1_rpt"/>
</dbReference>
<evidence type="ECO:0000259" key="9">
    <source>
        <dbReference type="SMART" id="SM00032"/>
    </source>
</evidence>
<dbReference type="PANTHER" id="PTHR11311">
    <property type="entry name" value="SPONDIN"/>
    <property type="match status" value="1"/>
</dbReference>
<evidence type="ECO:0000256" key="3">
    <source>
        <dbReference type="ARBA" id="ARBA00023157"/>
    </source>
</evidence>
<feature type="compositionally biased region" description="Low complexity" evidence="5">
    <location>
        <begin position="4365"/>
        <end position="4383"/>
    </location>
</feature>
<dbReference type="Pfam" id="PF00066">
    <property type="entry name" value="Notch"/>
    <property type="match status" value="3"/>
</dbReference>
<dbReference type="Pfam" id="PF19028">
    <property type="entry name" value="TSP1_spondin"/>
    <property type="match status" value="12"/>
</dbReference>
<evidence type="ECO:0000313" key="10">
    <source>
        <dbReference type="EMBL" id="CEL69183.1"/>
    </source>
</evidence>
<feature type="region of interest" description="Disordered" evidence="5">
    <location>
        <begin position="3191"/>
        <end position="3210"/>
    </location>
</feature>
<evidence type="ECO:0000256" key="5">
    <source>
        <dbReference type="SAM" id="MobiDB-lite"/>
    </source>
</evidence>
<dbReference type="PANTHER" id="PTHR11311:SF15">
    <property type="entry name" value="SPONDIN-2"/>
    <property type="match status" value="1"/>
</dbReference>
<feature type="chain" id="PRO_5002523436" evidence="7">
    <location>
        <begin position="17"/>
        <end position="4625"/>
    </location>
</feature>
<proteinExistence type="predicted"/>
<feature type="compositionally biased region" description="Basic and acidic residues" evidence="5">
    <location>
        <begin position="1827"/>
        <end position="1837"/>
    </location>
</feature>
<dbReference type="PROSITE" id="PS50092">
    <property type="entry name" value="TSP1"/>
    <property type="match status" value="15"/>
</dbReference>
<dbReference type="InterPro" id="IPR036383">
    <property type="entry name" value="TSP1_rpt_sf"/>
</dbReference>
<evidence type="ECO:0000256" key="1">
    <source>
        <dbReference type="ARBA" id="ARBA00022729"/>
    </source>
</evidence>
<evidence type="ECO:0000256" key="4">
    <source>
        <dbReference type="ARBA" id="ARBA00023180"/>
    </source>
</evidence>
<feature type="compositionally biased region" description="Acidic residues" evidence="5">
    <location>
        <begin position="3133"/>
        <end position="3157"/>
    </location>
</feature>
<dbReference type="GO" id="GO:0030036">
    <property type="term" value="P:actin cytoskeleton organization"/>
    <property type="evidence" value="ECO:0007669"/>
    <property type="project" value="TreeGrafter"/>
</dbReference>
<keyword evidence="6" id="KW-1133">Transmembrane helix</keyword>
<dbReference type="InterPro" id="IPR044004">
    <property type="entry name" value="TSP1_spondin_dom"/>
</dbReference>
<feature type="compositionally biased region" description="Polar residues" evidence="5">
    <location>
        <begin position="3088"/>
        <end position="3104"/>
    </location>
</feature>
<feature type="compositionally biased region" description="Polar residues" evidence="5">
    <location>
        <begin position="4563"/>
        <end position="4575"/>
    </location>
</feature>
<feature type="compositionally biased region" description="Polar residues" evidence="5">
    <location>
        <begin position="4582"/>
        <end position="4591"/>
    </location>
</feature>
<dbReference type="SMART" id="SM00032">
    <property type="entry name" value="CCP"/>
    <property type="match status" value="4"/>
</dbReference>
<feature type="region of interest" description="Disordered" evidence="5">
    <location>
        <begin position="3898"/>
        <end position="3919"/>
    </location>
</feature>
<feature type="compositionally biased region" description="Basic and acidic residues" evidence="5">
    <location>
        <begin position="4205"/>
        <end position="4219"/>
    </location>
</feature>
<keyword evidence="6" id="KW-0472">Membrane</keyword>
<organism evidence="10">
    <name type="scientific">Neospora caninum (strain Liverpool)</name>
    <dbReference type="NCBI Taxonomy" id="572307"/>
    <lineage>
        <taxon>Eukaryota</taxon>
        <taxon>Sar</taxon>
        <taxon>Alveolata</taxon>
        <taxon>Apicomplexa</taxon>
        <taxon>Conoidasida</taxon>
        <taxon>Coccidia</taxon>
        <taxon>Eucoccidiorida</taxon>
        <taxon>Eimeriorina</taxon>
        <taxon>Sarcocystidae</taxon>
        <taxon>Neospora</taxon>
    </lineage>
</organism>
<dbReference type="Gene3D" id="2.20.100.10">
    <property type="entry name" value="Thrombospondin type-1 (TSP1) repeat"/>
    <property type="match status" value="15"/>
</dbReference>
<evidence type="ECO:0000256" key="7">
    <source>
        <dbReference type="SAM" id="SignalP"/>
    </source>
</evidence>
<dbReference type="InterPro" id="IPR035976">
    <property type="entry name" value="Sushi/SCR/CCP_sf"/>
</dbReference>
<feature type="compositionally biased region" description="Basic and acidic residues" evidence="5">
    <location>
        <begin position="4480"/>
        <end position="4504"/>
    </location>
</feature>
<keyword evidence="2" id="KW-0677">Repeat</keyword>
<feature type="compositionally biased region" description="Low complexity" evidence="5">
    <location>
        <begin position="4332"/>
        <end position="4346"/>
    </location>
</feature>
<dbReference type="InterPro" id="IPR051418">
    <property type="entry name" value="Spondin/Thrombospondin_T1"/>
</dbReference>
<feature type="domain" description="Sushi" evidence="9">
    <location>
        <begin position="3900"/>
        <end position="3962"/>
    </location>
</feature>
<feature type="domain" description="LNR" evidence="8">
    <location>
        <begin position="3477"/>
        <end position="3513"/>
    </location>
</feature>
<dbReference type="InterPro" id="IPR000436">
    <property type="entry name" value="Sushi_SCR_CCP_dom"/>
</dbReference>
<dbReference type="Pfam" id="PF00090">
    <property type="entry name" value="TSP_1"/>
    <property type="match status" value="2"/>
</dbReference>
<sequence length="4625" mass="493381">MLFLLCLLLPLSLHNSDELPPFSLKVASARNASEESPQEDVSLMSACSLVGTFTGDNTSSSCLLAYSFDAPDLFHLLRTTPREPFFPLQSNDAPGGAAAPVLVAVSARRRLSLKEETPSPPQPHSNETFAKPFLDKSNGTDFRENAPWASLREEETDVSRPPSARLLSDAEIFDFAVRRLQGFGSLFGGPGPGSSADRGAKKRPGFGVDLGDGEDSLSGSSLGSGGGTGGSRKVLMSNGLVCEDDARVEEFGAKCKLIARSLGGRLGCEKKLSEIAPDGQLPPTIPAFSRVADACPLTCGLCEECAPGCALWFLGNTLCDEACNNALCQFDGGDCWSADCVVSDWAEWSNCSVSCGGPGTEKRSREIKSKPKQGGSPCPKLEEIREGCNANVKCPENCVVSDWGEWSDCSTTCGEGQSRRQREILKHPDTDGQKCPETEQARVCMKDSCTTSCVVSEWSEWGPCGASCGGGERTRKRSIISPPVNGGAICPSLTEDEVCNDFSCDGGCEVGPWSDWSACTAPCGGGTKKRTREVRKKEDGADCPPRRQEAVCNQHICAIDCAVSEWAPWSACSVTCGEGRESRTREITAEPQGMGSPCPTTAQDRLCFAGRCASECLVSDWSDWGTCTATCGFGTRIRERSIKTPPTHSGGAGCPELAESQECFSTCPVSCVVGEWEEWGDCADLCHQVGVVEPITTRSRAILLEAPDCPSPSTLIQSEACTALGFQCDVDCEVGEWGAWGPCSATCGGGQRRRRRAMLRSPKGQGKACPPLVDVNPCALESCAVVEGQMIASCVYGEWSPFRECDATCGVGRQRSIRAILAFPSSPFDPEGNIMLDSTVCTDTDRFQTCHGPPCPVDCQVTAWGAWSSCSVTCGGGNQDRLRSVVRPAANGGKECPILRQVHTCATYPCPTDCLLSDWTEWTLCSAECGLGAQTRTRRILTPASVDPPGAACGPLAEEKKCFSTRGACKEDCELSEWSPWTPCSQSCGVGGVRTSSREIRKPGGVGGGRSCAGESLLKEEACNENIPCVGDCEVGDWGDWTGCSVSCSEWKTQEEKMKSERGARRMRSQRPPQATGAREGRRLAPAFEDEAEEETGRNALASLPGGGKRMRSRAILKPEKNGGKACPPTEEIDDSCNADIPCPVECTYTPWTDWTPCSVTCGVGRQTRTREIETEARFGGQPCDNLEDAIDCMADVLCVDDCEVSEWGDWSSCSATCGGGVRKRGRQVMKPPSNGGRPCPPLTDFDACGLASCHGTDCEVAEWGAWSACSKNCGGGVHVRTRAVLTEKRGNGRDCPSPLFEREGCNLFRCPDTVCEDNPDVPVMTGGVECRVLLAMGCHRLLKDLAEENDREFPSHIPPETRVQDACPTTCGTCTECAPGCQLRDLGNRHCDEACNNPACRMDLGDCGGDCELDREKRSNFFAALGVAAEPPTSTLLQGQMAVLSCKDAGTRFAGFPALRQLAIACRGRDAMEVLPHGLRLGPDSEGSALGGDRPQRDLALPACVPDVCPYVHVEGFADEGGGKPRGPSLKQLNGIYYRGDAQRGLPRYIQDKYSKPKYFLWMHADADAAAGADAPQDAFAAQAPAPGSAFVWRLTATDPLDSADSSFTPSSRETEKGEKEASGSLSAAGVGARCTAPPVGQDGPLDCVDVWAVGEVNAAGAVQAEKKIPAKTITLRCLASEEEKDEVEAALRAASLSSAALASERPEAFRGPPSTVVAGTPMICEDQPDVERVSQKTCAELKKLLKCDFVLEDAGVEDLPDFLPADATLALACPQTCGLCKECAFRCPLWFLGNRHCDAACNNAECEFDRGDCAGENALAGAGHGNREAGTRGDGDAQGAGGEAPSSGLSVSEEASQKKPPRSREREGYPAAREACADDPAVKEMGYTCKLLIKVAKEQFPALGCEARLLDLNKDAHLPPGIPKITRVKDACPKSCDACDDEDLLRRPSPAGAAPSAAEDKAVPCEDDPAVREMGYTCKLLLSVAQEGKGGCNARLLDLDENKQELPPGIPTVTRVKDACPKTCNACNDPDRLIRRNEDAATACEDDPLVKSMGYTCKLLVRAAEEHEGCATRLITLKPDQVLPPGIPNETRVKDACPKTCRACTDPDRLVRPAGDDPATACEDNPAVEALGYTCKLLLSVAATEDLGGCSALLRDLQRPGEKMPSGLPEETRVKDACPKTCRSCDDPSLLVPAAKEKPDNLSCLGDCCDVPMLEQETGYTCKQIKAFVNDDCSILLKDLSSAPLPPQVPASTTLEDACPFTCGACSTEQCNDNPLVEFMGYSCAAIIEAAASRGGCDAFLKDLAAPADRPFPPEIPAHTRVKDACMRSCKNCPSIRETDQAAPCHDDPRLPQMGYSCETMLPYASRGCGTVLRDLLPSTTVYLDGVDPAESLATYCSLSCGICMQKKQKPGNGCRNNPLVEAHGFSCALLVKASALGCNAKLKDLSDAPLPLGIPPNTRVKDACLLECGGCIEVPTCYDGFQNGEEEGVDCGGPCRPCHSCSPSLFKTLGDAYAITDGRGTQHGAFREIRCADGFDKVGGKEPETLVCQDGVFPNPTLKCDIRKVEVEYGTLTIDNAGDLGPEAIPSLYFALLHALRLTTPYELRLLAAGTERRSREALMGGAEECTDDPRVEQMGYSCDILASFCNAELHALAQSQGKQLPAWLPQGARVKDACPATCGACGRRRRLSALASVPSSSRSLSSSSSVRPLLLDYGVAWSTPNLPFSSRFTDETPALFLNSLYSQFLDRNLALIDRRDGTLQSAAVAMRQRPFLVTFEAPSAMRLSLRFWDKGFGAFSPPEVARGLFAVAGLPLPTAQEISFGLQPGARGPGGGEAAKISPHAEVQYTLTNERKTLVPLQPGLGQLVGACASLEAQKDPNSCCGFHAEMQARNQTQMHETGTIHNRTSMQNDSHTCAFPCACTLLDGPCGVQLYTQRLSADSVQAFCSGRVGDRRCLSSFLLLLDFYRRRPGVGCGYLAFAERVVDAWCARDDAGNFCFSEVEKTLESLEGPGYLAAKTSDELDKACHASSCYMKNIRYLDAITQLQVAWKLLGGLALPPKVEAGFAPSERRRAAEHSPDELADGGTTQPSRQTDGDSSSLRRLQKPGGDGESAERTANGLERRAAKTKEEEEETDIGENGEEADLGGIGEESENEVEKGQVSSFSLRSSVSRRLASRPLFSAFASSRSPHTFSLSASTDSPGSSGLSSREWVEALDAHATRRDRAYHALARRLQQSVAATANILGIPLDGSTFLPSHFSPSSKSPFSADSPPLETRAALPGKPTDAPSSPDSPRLLPFSSPRLLPFSSPRFSPSSPRFSPSSPSASASGSSSSSFSAGAPRRLKGLEPRMAARFDGPLGESLEEMVTLMCTKVEGDYCQQTLVLLAEESPVKNPTLVIQPCSSRCFVPITGLLGSLVESYGERYADPFHSALGKIMRAYGRFYCTYAESGQVCGEILFNKLKHVDVPSFTPQGLEVNFSQCTCPQSFVQDGQCDRSCFNEACGWDGQDCLVRRMFPEIYEALLSLVSPQCSVFSAAFECTPRCKKQYEHLLLSQDKNCCMAAGFELLASLLAVDVTHPLFEGEAWEPARSLAYLEHLCDFSLDRTCSLGRPRQQVVISTTLLGVKAGLLLADAAKLREVEAIIRKTAAQKFALVDQDVARSVARPAPGGVEILSFIDAGVYTDRTLLAVTNQTTLAQMDDAVLRRLGAVALEPYRDFEHIGPLSVQTSSVPLTRATTTPAVSSSSPALPFAGTWGVHELPVDLPKEGCSVADLHRLLHPGYSLILGSVSSFPLPPAPGRTAGQGDRLLGESTETARGRESPESHGGSPKSPEPRPYPAAGALTANARRRLLTTPGITRRLAATSRLSPASSPSSFSLASFSPSLTARRLQESALGRFSPSDEPAGPTGLSSGGQRAWYSHGEGETVKCAEPLYSSVAGPAVDRVVCDNGSWTFENLLVCKRSCPPAAQYFASQAASSFSSQMSPYRVAGDSISHGSVVSVSCAEGFSPADLQVSPSRFECVDSQWVGRSLVCSPLCPPFPDLGEAYLVRGEGHEHGDTRVVTCTRGFYPQHRSFTSICEASRWSPPLFECTQATPPDMQEGATGLQKILLQMFSSEGVLGLVIFSVLVTLAAVAVFIAWRLHYKTRARQNFIAREETVQALKVSSLPAGIGAGDGDTRGGDSGGADPHAANRPEDTLGGARHVREDTGDAEHRKLSDGLGGTRASRSASSCPSYLGESSLISAQQSDPNKSSIPGYVARQLLYRERENEQDEDSQDGQVSLGSVCVTAELQAYTQSRQAPGPFPSSAVSAEPPLLLDKNDVRQEESRSGRPSSASLLSSRASSETAPRRLVSSGNPGMPAQANSVGSSGALSAGSRDSSGLPSFAAFRPNATLSGDVEDTQEDGRREGKHSAFAGLRKHQHESNEALTVPLPPHGEGAAYVASVSAASLTETSTPAPAEASVRSLHLFHKLHAEHMQRQVGGRGREEGPYTRLREPRERQAGEAPRGLSQANRVFPSLIVSREEPGRRERDEEAAGHREGRRVQDEIQFAAPFSACDTISEGNETVGRSTPSDEAGPNQAESSPSLSPVPSCRQAELDTEACGGEEPRPTSGEGDPPTRTSE</sequence>
<feature type="region of interest" description="Disordered" evidence="5">
    <location>
        <begin position="186"/>
        <end position="230"/>
    </location>
</feature>
<feature type="region of interest" description="Disordered" evidence="5">
    <location>
        <begin position="3070"/>
        <end position="3171"/>
    </location>
</feature>
<feature type="signal peptide" evidence="7">
    <location>
        <begin position="1"/>
        <end position="16"/>
    </location>
</feature>
<feature type="domain" description="Sushi" evidence="9">
    <location>
        <begin position="3973"/>
        <end position="4035"/>
    </location>
</feature>
<feature type="region of interest" description="Disordered" evidence="5">
    <location>
        <begin position="4172"/>
        <end position="4237"/>
    </location>
</feature>
<keyword evidence="4" id="KW-0325">Glycoprotein</keyword>
<accession>A0A0F7UH06</accession>
<feature type="region of interest" description="Disordered" evidence="5">
    <location>
        <begin position="1603"/>
        <end position="1631"/>
    </location>
</feature>